<accession>A0A0W8IEG1</accession>
<protein>
    <recommendedName>
        <fullName evidence="3">DUF1048 domain-containing protein</fullName>
    </recommendedName>
</protein>
<dbReference type="Pfam" id="PF06304">
    <property type="entry name" value="DUF1048"/>
    <property type="match status" value="1"/>
</dbReference>
<dbReference type="InterPro" id="IPR008316">
    <property type="entry name" value="UCP029876"/>
</dbReference>
<dbReference type="Gene3D" id="1.10.1900.10">
    <property type="entry name" value="c-terminal domain of poly(a) binding protein"/>
    <property type="match status" value="1"/>
</dbReference>
<dbReference type="EMBL" id="LQBL01000003">
    <property type="protein sequence ID" value="KUG58348.1"/>
    <property type="molecule type" value="Genomic_DNA"/>
</dbReference>
<dbReference type="STRING" id="767452.AVL62_10530"/>
<keyword evidence="2" id="KW-1185">Reference proteome</keyword>
<dbReference type="SUPFAM" id="SSF158560">
    <property type="entry name" value="BH3980-like"/>
    <property type="match status" value="1"/>
</dbReference>
<evidence type="ECO:0000313" key="1">
    <source>
        <dbReference type="EMBL" id="KUG58348.1"/>
    </source>
</evidence>
<evidence type="ECO:0000313" key="2">
    <source>
        <dbReference type="Proteomes" id="UP000054837"/>
    </source>
</evidence>
<organism evidence="1 2">
    <name type="scientific">Serinicoccus chungangensis</name>
    <dbReference type="NCBI Taxonomy" id="767452"/>
    <lineage>
        <taxon>Bacteria</taxon>
        <taxon>Bacillati</taxon>
        <taxon>Actinomycetota</taxon>
        <taxon>Actinomycetes</taxon>
        <taxon>Micrococcales</taxon>
        <taxon>Ornithinimicrobiaceae</taxon>
        <taxon>Serinicoccus</taxon>
    </lineage>
</organism>
<comment type="caution">
    <text evidence="1">The sequence shown here is derived from an EMBL/GenBank/DDBJ whole genome shotgun (WGS) entry which is preliminary data.</text>
</comment>
<proteinExistence type="predicted"/>
<gene>
    <name evidence="1" type="ORF">AVL62_10530</name>
</gene>
<dbReference type="RefSeq" id="WP_058890025.1">
    <property type="nucleotide sequence ID" value="NZ_LQBL01000003.1"/>
</dbReference>
<dbReference type="OrthoDB" id="8083683at2"/>
<name>A0A0W8IEG1_9MICO</name>
<reference evidence="1 2" key="1">
    <citation type="submission" date="2015-12" db="EMBL/GenBank/DDBJ databases">
        <title>Serinicoccus chungangenesis strain CD08_5 genome sequencing and assembly.</title>
        <authorList>
            <person name="Chander A.M."/>
            <person name="Kaur G."/>
            <person name="Nair G.R."/>
            <person name="Dhawan D.K."/>
            <person name="Kochhar R.K."/>
            <person name="Mayilraj S."/>
            <person name="Bhadada S.K."/>
        </authorList>
    </citation>
    <scope>NUCLEOTIDE SEQUENCE [LARGE SCALE GENOMIC DNA]</scope>
    <source>
        <strain evidence="1 2">CD08_5</strain>
    </source>
</reference>
<sequence>MAARWIERVTGPWEQKRRYWRYKVRRRALPAHHRTAVEGLDRYVVVTGGIARGDVLVQMLEDLVELFEQSAADGLSVTDVVGADPVEFAETFLATYDDARWVTHQRRRLDETIARASSLEQHGARG</sequence>
<evidence type="ECO:0008006" key="3">
    <source>
        <dbReference type="Google" id="ProtNLM"/>
    </source>
</evidence>
<dbReference type="Proteomes" id="UP000054837">
    <property type="component" value="Unassembled WGS sequence"/>
</dbReference>
<dbReference type="AlphaFoldDB" id="A0A0W8IEG1"/>